<dbReference type="SUPFAM" id="SSF52467">
    <property type="entry name" value="DHS-like NAD/FAD-binding domain"/>
    <property type="match status" value="1"/>
</dbReference>
<dbReference type="Gene3D" id="3.30.1600.10">
    <property type="entry name" value="SIR2/SIRT2 'Small Domain"/>
    <property type="match status" value="1"/>
</dbReference>
<comment type="caution">
    <text evidence="6">The sequence shown here is derived from an EMBL/GenBank/DDBJ whole genome shotgun (WGS) entry which is preliminary data.</text>
</comment>
<feature type="binding site" evidence="4">
    <location>
        <position position="134"/>
    </location>
    <ligand>
        <name>Zn(2+)</name>
        <dbReference type="ChEBI" id="CHEBI:29105"/>
    </ligand>
</feature>
<evidence type="ECO:0000256" key="1">
    <source>
        <dbReference type="ARBA" id="ARBA00012928"/>
    </source>
</evidence>
<dbReference type="GO" id="GO:0070403">
    <property type="term" value="F:NAD+ binding"/>
    <property type="evidence" value="ECO:0007669"/>
    <property type="project" value="InterPro"/>
</dbReference>
<dbReference type="InterPro" id="IPR029035">
    <property type="entry name" value="DHS-like_NAD/FAD-binding_dom"/>
</dbReference>
<feature type="binding site" evidence="4">
    <location>
        <position position="131"/>
    </location>
    <ligand>
        <name>Zn(2+)</name>
        <dbReference type="ChEBI" id="CHEBI:29105"/>
    </ligand>
</feature>
<dbReference type="InterPro" id="IPR026590">
    <property type="entry name" value="Ssirtuin_cat_dom"/>
</dbReference>
<feature type="active site" description="Proton acceptor" evidence="4">
    <location>
        <position position="123"/>
    </location>
</feature>
<dbReference type="GO" id="GO:0017136">
    <property type="term" value="F:histone deacetylase activity, NAD-dependent"/>
    <property type="evidence" value="ECO:0007669"/>
    <property type="project" value="TreeGrafter"/>
</dbReference>
<dbReference type="RefSeq" id="WP_129459354.1">
    <property type="nucleotide sequence ID" value="NZ_PPCV01000008.1"/>
</dbReference>
<gene>
    <name evidence="6" type="ORF">C1706_11345</name>
</gene>
<dbReference type="PANTHER" id="PTHR11085">
    <property type="entry name" value="NAD-DEPENDENT PROTEIN DEACYLASE SIRTUIN-5, MITOCHONDRIAL-RELATED"/>
    <property type="match status" value="1"/>
</dbReference>
<evidence type="ECO:0000256" key="3">
    <source>
        <dbReference type="ARBA" id="ARBA00023027"/>
    </source>
</evidence>
<name>A0A4Q2EE64_9ACTN</name>
<dbReference type="Proteomes" id="UP000290624">
    <property type="component" value="Unassembled WGS sequence"/>
</dbReference>
<keyword evidence="2" id="KW-0808">Transferase</keyword>
<dbReference type="InterPro" id="IPR026591">
    <property type="entry name" value="Sirtuin_cat_small_dom_sf"/>
</dbReference>
<proteinExistence type="predicted"/>
<evidence type="ECO:0000259" key="5">
    <source>
        <dbReference type="PROSITE" id="PS50305"/>
    </source>
</evidence>
<dbReference type="PANTHER" id="PTHR11085:SF4">
    <property type="entry name" value="NAD-DEPENDENT PROTEIN DEACYLASE"/>
    <property type="match status" value="1"/>
</dbReference>
<dbReference type="PROSITE" id="PS50305">
    <property type="entry name" value="SIRTUIN"/>
    <property type="match status" value="1"/>
</dbReference>
<reference evidence="6 7" key="1">
    <citation type="submission" date="2018-01" db="EMBL/GenBank/DDBJ databases">
        <title>Lactibacter flavus gen. nov., sp. nov., a novel bacterium of the family Propionibacteriaceae isolated from raw milk and dairy products.</title>
        <authorList>
            <person name="Wenning M."/>
            <person name="Breitenwieser F."/>
            <person name="Huptas C."/>
            <person name="von Neubeck M."/>
            <person name="Busse H.-J."/>
            <person name="Scherer S."/>
        </authorList>
    </citation>
    <scope>NUCLEOTIDE SEQUENCE [LARGE SCALE GENOMIC DNA]</scope>
    <source>
        <strain evidence="6 7">VG341</strain>
    </source>
</reference>
<dbReference type="CDD" id="cd01407">
    <property type="entry name" value="SIR2-fam"/>
    <property type="match status" value="1"/>
</dbReference>
<evidence type="ECO:0000256" key="4">
    <source>
        <dbReference type="PROSITE-ProRule" id="PRU00236"/>
    </source>
</evidence>
<dbReference type="EC" id="2.3.1.286" evidence="1"/>
<evidence type="ECO:0000256" key="2">
    <source>
        <dbReference type="ARBA" id="ARBA00022679"/>
    </source>
</evidence>
<dbReference type="OrthoDB" id="9800582at2"/>
<feature type="domain" description="Deacetylase sirtuin-type" evidence="5">
    <location>
        <begin position="1"/>
        <end position="257"/>
    </location>
</feature>
<dbReference type="InterPro" id="IPR050134">
    <property type="entry name" value="NAD-dep_sirtuin_deacylases"/>
</dbReference>
<feature type="binding site" evidence="4">
    <location>
        <position position="159"/>
    </location>
    <ligand>
        <name>Zn(2+)</name>
        <dbReference type="ChEBI" id="CHEBI:29105"/>
    </ligand>
</feature>
<keyword evidence="4" id="KW-0479">Metal-binding</keyword>
<keyword evidence="7" id="KW-1185">Reference proteome</keyword>
<organism evidence="6 7">
    <name type="scientific">Propioniciclava flava</name>
    <dbReference type="NCBI Taxonomy" id="2072026"/>
    <lineage>
        <taxon>Bacteria</taxon>
        <taxon>Bacillati</taxon>
        <taxon>Actinomycetota</taxon>
        <taxon>Actinomycetes</taxon>
        <taxon>Propionibacteriales</taxon>
        <taxon>Propionibacteriaceae</taxon>
        <taxon>Propioniciclava</taxon>
    </lineage>
</organism>
<feature type="binding site" evidence="4">
    <location>
        <position position="156"/>
    </location>
    <ligand>
        <name>Zn(2+)</name>
        <dbReference type="ChEBI" id="CHEBI:29105"/>
    </ligand>
</feature>
<keyword evidence="4" id="KW-0862">Zinc</keyword>
<protein>
    <recommendedName>
        <fullName evidence="1">protein acetyllysine N-acetyltransferase</fullName>
        <ecNumber evidence="1">2.3.1.286</ecNumber>
    </recommendedName>
</protein>
<dbReference type="AlphaFoldDB" id="A0A4Q2EE64"/>
<sequence length="257" mass="27130">MADSLDLARTLVADSSRILALTGAGLSTASGIPDFRGPQGRWTHDPEAEKISTLSYYLHDDTVRRAAWQTRLTSPARTAQPNPGHRALVDLERSGRLAGIVTQNTDGLHLAAGSDPSLVFEVHGNARRWRCEECGAGGPMDEMLARVEAGDPDPRCPACGGITRATVILFEEQLPGDVLDAAIDLAERCDLVLALGTSLTVHPVAGLVPYAVGHGAPLIIVNAEETPYDHLATAIVRDPLEEVLPALVSGLTPAADA</sequence>
<dbReference type="Pfam" id="PF02146">
    <property type="entry name" value="SIR2"/>
    <property type="match status" value="1"/>
</dbReference>
<evidence type="ECO:0000313" key="7">
    <source>
        <dbReference type="Proteomes" id="UP000290624"/>
    </source>
</evidence>
<evidence type="ECO:0000313" key="6">
    <source>
        <dbReference type="EMBL" id="RXW31469.1"/>
    </source>
</evidence>
<dbReference type="InterPro" id="IPR003000">
    <property type="entry name" value="Sirtuin"/>
</dbReference>
<dbReference type="GO" id="GO:0046872">
    <property type="term" value="F:metal ion binding"/>
    <property type="evidence" value="ECO:0007669"/>
    <property type="project" value="UniProtKB-KW"/>
</dbReference>
<keyword evidence="3" id="KW-0520">NAD</keyword>
<dbReference type="Gene3D" id="3.40.50.1220">
    <property type="entry name" value="TPP-binding domain"/>
    <property type="match status" value="1"/>
</dbReference>
<dbReference type="EMBL" id="PPCV01000008">
    <property type="protein sequence ID" value="RXW31469.1"/>
    <property type="molecule type" value="Genomic_DNA"/>
</dbReference>
<accession>A0A4Q2EE64</accession>